<reference evidence="1" key="1">
    <citation type="journal article" date="2021" name="Nat. Commun.">
        <title>Genomic analyses provide insights into spinach domestication and the genetic basis of agronomic traits.</title>
        <authorList>
            <person name="Cai X."/>
            <person name="Sun X."/>
            <person name="Xu C."/>
            <person name="Sun H."/>
            <person name="Wang X."/>
            <person name="Ge C."/>
            <person name="Zhang Z."/>
            <person name="Wang Q."/>
            <person name="Fei Z."/>
            <person name="Jiao C."/>
            <person name="Wang Q."/>
        </authorList>
    </citation>
    <scope>NUCLEOTIDE SEQUENCE [LARGE SCALE GENOMIC DNA]</scope>
    <source>
        <strain evidence="1">cv. Varoflay</strain>
    </source>
</reference>
<name>A0ABM3RNH3_SPIOL</name>
<sequence>MHRGKTLVTFSISQVCRIFPSPIQSGIPILTTLEPLACMDFRLKPCTSSPDGSLVLDRLSSLPIELLIQIRSLLPTKDAVATCLLSRRISRAFPEITSLDFSHSPISHCLEHPYAIQRFPAFVTFVDTILHAYEPRYLSRFLPRLISSCPLLETLVFPSVSVCRDRLCILLMISVLMRSRNKSFSKKL</sequence>
<accession>A0ABM3RNH3</accession>
<gene>
    <name evidence="2" type="primary">LOC130470660</name>
</gene>
<dbReference type="InterPro" id="IPR036047">
    <property type="entry name" value="F-box-like_dom_sf"/>
</dbReference>
<dbReference type="PANTHER" id="PTHR31293:SF12">
    <property type="entry name" value="RNI-LIKE SUPERFAMILY PROTEIN"/>
    <property type="match status" value="1"/>
</dbReference>
<protein>
    <submittedName>
        <fullName evidence="2">Uncharacterized protein isoform X1</fullName>
    </submittedName>
</protein>
<organism evidence="1 2">
    <name type="scientific">Spinacia oleracea</name>
    <name type="common">Spinach</name>
    <dbReference type="NCBI Taxonomy" id="3562"/>
    <lineage>
        <taxon>Eukaryota</taxon>
        <taxon>Viridiplantae</taxon>
        <taxon>Streptophyta</taxon>
        <taxon>Embryophyta</taxon>
        <taxon>Tracheophyta</taxon>
        <taxon>Spermatophyta</taxon>
        <taxon>Magnoliopsida</taxon>
        <taxon>eudicotyledons</taxon>
        <taxon>Gunneridae</taxon>
        <taxon>Pentapetalae</taxon>
        <taxon>Caryophyllales</taxon>
        <taxon>Chenopodiaceae</taxon>
        <taxon>Chenopodioideae</taxon>
        <taxon>Anserineae</taxon>
        <taxon>Spinacia</taxon>
    </lineage>
</organism>
<dbReference type="Proteomes" id="UP000813463">
    <property type="component" value="Chromosome 3"/>
</dbReference>
<evidence type="ECO:0000313" key="2">
    <source>
        <dbReference type="RefSeq" id="XP_056697160.1"/>
    </source>
</evidence>
<dbReference type="SUPFAM" id="SSF81383">
    <property type="entry name" value="F-box domain"/>
    <property type="match status" value="1"/>
</dbReference>
<evidence type="ECO:0000313" key="1">
    <source>
        <dbReference type="Proteomes" id="UP000813463"/>
    </source>
</evidence>
<dbReference type="PANTHER" id="PTHR31293">
    <property type="entry name" value="RNI-LIKE SUPERFAMILY PROTEIN"/>
    <property type="match status" value="1"/>
</dbReference>
<dbReference type="GeneID" id="130470660"/>
<reference evidence="2" key="2">
    <citation type="submission" date="2025-08" db="UniProtKB">
        <authorList>
            <consortium name="RefSeq"/>
        </authorList>
    </citation>
    <scope>IDENTIFICATION</scope>
    <source>
        <tissue evidence="2">Leaf</tissue>
    </source>
</reference>
<keyword evidence="1" id="KW-1185">Reference proteome</keyword>
<proteinExistence type="predicted"/>
<dbReference type="RefSeq" id="XP_056697160.1">
    <property type="nucleotide sequence ID" value="XM_056841182.1"/>
</dbReference>
<dbReference type="InterPro" id="IPR055294">
    <property type="entry name" value="FBL60-like"/>
</dbReference>